<dbReference type="EMBL" id="JBDJPC010000005">
    <property type="protein sequence ID" value="KAL1500806.1"/>
    <property type="molecule type" value="Genomic_DNA"/>
</dbReference>
<accession>A0ABD1EPW7</accession>
<protein>
    <recommendedName>
        <fullName evidence="2">Nucleotide exchange factor Fes1 domain-containing protein</fullName>
    </recommendedName>
</protein>
<dbReference type="InterPro" id="IPR011989">
    <property type="entry name" value="ARM-like"/>
</dbReference>
<gene>
    <name evidence="3" type="ORF">ABEB36_006248</name>
</gene>
<dbReference type="Proteomes" id="UP001566132">
    <property type="component" value="Unassembled WGS sequence"/>
</dbReference>
<dbReference type="PANTHER" id="PTHR19316">
    <property type="entry name" value="PROTEIN FOLDING REGULATOR"/>
    <property type="match status" value="1"/>
</dbReference>
<dbReference type="InterPro" id="IPR050693">
    <property type="entry name" value="Hsp70_NEF-Inhibitors"/>
</dbReference>
<name>A0ABD1EPW7_HYPHA</name>
<dbReference type="SUPFAM" id="SSF48371">
    <property type="entry name" value="ARM repeat"/>
    <property type="match status" value="1"/>
</dbReference>
<keyword evidence="1" id="KW-0677">Repeat</keyword>
<evidence type="ECO:0000259" key="2">
    <source>
        <dbReference type="Pfam" id="PF08609"/>
    </source>
</evidence>
<sequence length="334" mass="37619">MPEKKVEIAGAICAPPSTTGGSNQPRQPTNLQGLLKYCVEATKNEDAPLGSTVGLPLMDEERRKWLEGAIKSMTVNVIELLQKQVSILQNVDKISSDNDVSQYLEATEVILDHIDNIDIACDFHKIGGFTILYPCLNSSNSQIRATGCELLAVLCQHNPYCQKVVLDNEFIPILLNMIKEDQDVSVVIKAVYALSCIVRHNPDGFSQFINYNGPAILLTTFQRNEDKLITKVTFFLDSLCTTHPDFKSRLVFLDYVPNLIQAISKERQHSNEHVLSLLASLVEENATALGDCRNPKYNLQQILQHYIEEHKDNEECIEELQHCKRMLYLVFGVN</sequence>
<reference evidence="3 4" key="1">
    <citation type="submission" date="2024-05" db="EMBL/GenBank/DDBJ databases">
        <title>Genetic variation in Jamaican populations of the coffee berry borer (Hypothenemus hampei).</title>
        <authorList>
            <person name="Errbii M."/>
            <person name="Myrie A."/>
        </authorList>
    </citation>
    <scope>NUCLEOTIDE SEQUENCE [LARGE SCALE GENOMIC DNA]</scope>
    <source>
        <strain evidence="3">JA-Hopewell-2020-01-JO</strain>
        <tissue evidence="3">Whole body</tissue>
    </source>
</reference>
<dbReference type="Pfam" id="PF08609">
    <property type="entry name" value="Fes1"/>
    <property type="match status" value="1"/>
</dbReference>
<organism evidence="3 4">
    <name type="scientific">Hypothenemus hampei</name>
    <name type="common">Coffee berry borer</name>
    <dbReference type="NCBI Taxonomy" id="57062"/>
    <lineage>
        <taxon>Eukaryota</taxon>
        <taxon>Metazoa</taxon>
        <taxon>Ecdysozoa</taxon>
        <taxon>Arthropoda</taxon>
        <taxon>Hexapoda</taxon>
        <taxon>Insecta</taxon>
        <taxon>Pterygota</taxon>
        <taxon>Neoptera</taxon>
        <taxon>Endopterygota</taxon>
        <taxon>Coleoptera</taxon>
        <taxon>Polyphaga</taxon>
        <taxon>Cucujiformia</taxon>
        <taxon>Curculionidae</taxon>
        <taxon>Scolytinae</taxon>
        <taxon>Hypothenemus</taxon>
    </lineage>
</organism>
<evidence type="ECO:0000313" key="4">
    <source>
        <dbReference type="Proteomes" id="UP001566132"/>
    </source>
</evidence>
<proteinExistence type="predicted"/>
<dbReference type="Gene3D" id="1.25.10.10">
    <property type="entry name" value="Leucine-rich Repeat Variant"/>
    <property type="match status" value="1"/>
</dbReference>
<dbReference type="InterPro" id="IPR013918">
    <property type="entry name" value="Nucleotide_exch_fac_Fes1"/>
</dbReference>
<feature type="domain" description="Nucleotide exchange factor Fes1" evidence="2">
    <location>
        <begin position="31"/>
        <end position="121"/>
    </location>
</feature>
<dbReference type="InterPro" id="IPR016024">
    <property type="entry name" value="ARM-type_fold"/>
</dbReference>
<dbReference type="AlphaFoldDB" id="A0ABD1EPW7"/>
<keyword evidence="4" id="KW-1185">Reference proteome</keyword>
<evidence type="ECO:0000313" key="3">
    <source>
        <dbReference type="EMBL" id="KAL1500806.1"/>
    </source>
</evidence>
<comment type="caution">
    <text evidence="3">The sequence shown here is derived from an EMBL/GenBank/DDBJ whole genome shotgun (WGS) entry which is preliminary data.</text>
</comment>
<dbReference type="PANTHER" id="PTHR19316:SF18">
    <property type="entry name" value="HSP70-BINDING PROTEIN 1"/>
    <property type="match status" value="1"/>
</dbReference>
<evidence type="ECO:0000256" key="1">
    <source>
        <dbReference type="ARBA" id="ARBA00022737"/>
    </source>
</evidence>